<organism evidence="1 2">
    <name type="scientific">Salinisphaera dokdonensis CL-ES53</name>
    <dbReference type="NCBI Taxonomy" id="1304272"/>
    <lineage>
        <taxon>Bacteria</taxon>
        <taxon>Pseudomonadati</taxon>
        <taxon>Pseudomonadota</taxon>
        <taxon>Gammaproteobacteria</taxon>
        <taxon>Salinisphaerales</taxon>
        <taxon>Salinisphaeraceae</taxon>
        <taxon>Salinisphaera</taxon>
    </lineage>
</organism>
<dbReference type="Proteomes" id="UP001460888">
    <property type="component" value="Unassembled WGS sequence"/>
</dbReference>
<reference evidence="1 2" key="1">
    <citation type="submission" date="2013-03" db="EMBL/GenBank/DDBJ databases">
        <title>Salinisphaera dokdonensis CL-ES53 Genome Sequencing.</title>
        <authorList>
            <person name="Li C."/>
            <person name="Lai Q."/>
            <person name="Shao Z."/>
        </authorList>
    </citation>
    <scope>NUCLEOTIDE SEQUENCE [LARGE SCALE GENOMIC DNA]</scope>
    <source>
        <strain evidence="1 2">CL-ES53</strain>
    </source>
</reference>
<protein>
    <submittedName>
        <fullName evidence="1">Uncharacterized protein</fullName>
    </submittedName>
</protein>
<keyword evidence="2" id="KW-1185">Reference proteome</keyword>
<accession>A0ABV2AWL5</accession>
<proteinExistence type="predicted"/>
<evidence type="ECO:0000313" key="2">
    <source>
        <dbReference type="Proteomes" id="UP001460888"/>
    </source>
</evidence>
<name>A0ABV2AWL5_9GAMM</name>
<dbReference type="EMBL" id="APND01000001">
    <property type="protein sequence ID" value="MES1928022.1"/>
    <property type="molecule type" value="Genomic_DNA"/>
</dbReference>
<sequence>MRFICEIANQEHLIDAESFEDAARAAAERHATEQGTDSGTFTVTVSEANEADFPLIAGNDYTVTLPA</sequence>
<comment type="caution">
    <text evidence="1">The sequence shown here is derived from an EMBL/GenBank/DDBJ whole genome shotgun (WGS) entry which is preliminary data.</text>
</comment>
<dbReference type="RefSeq" id="WP_353108841.1">
    <property type="nucleotide sequence ID" value="NZ_APND01000001.1"/>
</dbReference>
<gene>
    <name evidence="1" type="ORF">SADO_02165</name>
</gene>
<evidence type="ECO:0000313" key="1">
    <source>
        <dbReference type="EMBL" id="MES1928022.1"/>
    </source>
</evidence>